<accession>A0ACC2WNW8</accession>
<dbReference type="Proteomes" id="UP001230649">
    <property type="component" value="Unassembled WGS sequence"/>
</dbReference>
<comment type="caution">
    <text evidence="1">The sequence shown here is derived from an EMBL/GenBank/DDBJ whole genome shotgun (WGS) entry which is preliminary data.</text>
</comment>
<keyword evidence="2" id="KW-1185">Reference proteome</keyword>
<evidence type="ECO:0000313" key="1">
    <source>
        <dbReference type="EMBL" id="KAJ9113158.1"/>
    </source>
</evidence>
<sequence length="528" mass="59409">MIFRAPTIPECGLRKTALSRLSACKIRSAPTPASCYNPLATTPRTYSTGGTAIATRAPPVFDNPVIDRLKDELTLTQPCFGVRGDEVEVLFEPEAFHRKLLHMIRNAKRRITISTLYIGVEQQELIEAVREALINSPALRVTFISDLLRGTREPFPEPSTATLLLALVSEFPDRVEANFYRSPKLRGLMEKIVPRRFDEGWGLWHCKWYGADDESLSRLYSSYSYRLHPDPPPSASPHHLMPLARGIGKPGSNNTGKAALLWREPYIHPRAFAPHANATISAFQRSWREMKRGRRIDIDTWIWPMIQGGVLGIQEEEQGLDKVLKAARDMEIAKAEGWAQNGVMVDLTSGYFGLYRKYKDAIIESQAPYKVIAASPEANGFYKSKGVSHLIPEGYTLLESRFHRDVMRKGRDWNEATQTGIELTEWNRSGWTYHAKGVWLSELVEGSQKPFGTFIGSSNLSTRSLKLDVELSNMILTTSPSLKKALGAEVSNLRSHVQRVGEDTWKLPERHVSWRARALVALGVEGML</sequence>
<name>A0ACC2WNW8_9TREE</name>
<proteinExistence type="predicted"/>
<organism evidence="1 2">
    <name type="scientific">Naganishia adeliensis</name>
    <dbReference type="NCBI Taxonomy" id="92952"/>
    <lineage>
        <taxon>Eukaryota</taxon>
        <taxon>Fungi</taxon>
        <taxon>Dikarya</taxon>
        <taxon>Basidiomycota</taxon>
        <taxon>Agaricomycotina</taxon>
        <taxon>Tremellomycetes</taxon>
        <taxon>Filobasidiales</taxon>
        <taxon>Filobasidiaceae</taxon>
        <taxon>Naganishia</taxon>
    </lineage>
</organism>
<evidence type="ECO:0000313" key="2">
    <source>
        <dbReference type="Proteomes" id="UP001230649"/>
    </source>
</evidence>
<protein>
    <submittedName>
        <fullName evidence="1">Uncharacterized protein</fullName>
    </submittedName>
</protein>
<gene>
    <name evidence="1" type="ORF">QFC20_002050</name>
</gene>
<reference evidence="1" key="1">
    <citation type="submission" date="2023-04" db="EMBL/GenBank/DDBJ databases">
        <title>Draft Genome sequencing of Naganishia species isolated from polar environments using Oxford Nanopore Technology.</title>
        <authorList>
            <person name="Leo P."/>
            <person name="Venkateswaran K."/>
        </authorList>
    </citation>
    <scope>NUCLEOTIDE SEQUENCE</scope>
    <source>
        <strain evidence="1">MNA-CCFEE 5262</strain>
    </source>
</reference>
<dbReference type="EMBL" id="JASBWS010000013">
    <property type="protein sequence ID" value="KAJ9113158.1"/>
    <property type="molecule type" value="Genomic_DNA"/>
</dbReference>